<evidence type="ECO:0000313" key="3">
    <source>
        <dbReference type="Proteomes" id="UP001430396"/>
    </source>
</evidence>
<sequence length="123" mass="13633">MQAGLFAVAALVWSGVAVAGPVQDVTNWLREQFQQLFKDFTEFMKDFGVFLFETGLEFVRVIVDALPAPDFLTQFALCTVLAKAGPWAAWAMSTFHLGEAMALLGAAIVFRLLRVILTAFQWT</sequence>
<feature type="chain" id="PRO_5046073048" description="Minor coat protein" evidence="1">
    <location>
        <begin position="20"/>
        <end position="123"/>
    </location>
</feature>
<keyword evidence="3" id="KW-1185">Reference proteome</keyword>
<reference evidence="2" key="1">
    <citation type="submission" date="2021-02" db="EMBL/GenBank/DDBJ databases">
        <title>Copper resistance gene diversity in local Xanthomonas species at agrochemical polluted sites in Trinidad, Trinidad and Tobago.</title>
        <authorList>
            <person name="Ramnarine S.D.B.J."/>
            <person name="Ramsubhag A."/>
            <person name="Jayaraman J."/>
        </authorList>
    </citation>
    <scope>NUCLEOTIDE SEQUENCE</scope>
    <source>
        <strain evidence="2">CaNP6A</strain>
    </source>
</reference>
<comment type="caution">
    <text evidence="2">The sequence shown here is derived from an EMBL/GenBank/DDBJ whole genome shotgun (WGS) entry which is preliminary data.</text>
</comment>
<keyword evidence="1" id="KW-0732">Signal</keyword>
<dbReference type="EMBL" id="JAFFQI010000181">
    <property type="protein sequence ID" value="MCD0265817.1"/>
    <property type="molecule type" value="Genomic_DNA"/>
</dbReference>
<feature type="signal peptide" evidence="1">
    <location>
        <begin position="1"/>
        <end position="19"/>
    </location>
</feature>
<evidence type="ECO:0000256" key="1">
    <source>
        <dbReference type="SAM" id="SignalP"/>
    </source>
</evidence>
<protein>
    <recommendedName>
        <fullName evidence="4">Minor coat protein</fullName>
    </recommendedName>
</protein>
<evidence type="ECO:0008006" key="4">
    <source>
        <dbReference type="Google" id="ProtNLM"/>
    </source>
</evidence>
<dbReference type="RefSeq" id="WP_230440308.1">
    <property type="nucleotide sequence ID" value="NZ_JAFFQI010000181.1"/>
</dbReference>
<proteinExistence type="predicted"/>
<gene>
    <name evidence="2" type="ORF">JWH11_05080</name>
</gene>
<accession>A0ABS8NRX4</accession>
<evidence type="ECO:0000313" key="2">
    <source>
        <dbReference type="EMBL" id="MCD0265817.1"/>
    </source>
</evidence>
<name>A0ABS8NRX4_9XANT</name>
<dbReference type="Proteomes" id="UP001430396">
    <property type="component" value="Unassembled WGS sequence"/>
</dbReference>
<organism evidence="2 3">
    <name type="scientific">Xanthomonas melonis</name>
    <dbReference type="NCBI Taxonomy" id="56456"/>
    <lineage>
        <taxon>Bacteria</taxon>
        <taxon>Pseudomonadati</taxon>
        <taxon>Pseudomonadota</taxon>
        <taxon>Gammaproteobacteria</taxon>
        <taxon>Lysobacterales</taxon>
        <taxon>Lysobacteraceae</taxon>
        <taxon>Xanthomonas</taxon>
    </lineage>
</organism>